<sequence length="746" mass="85558">MKYNFKFKEYTPKEEAVYGTVLTLGNGHIGIRGEIELEPTIYGTTIAGVYDYAPYFYREIVNAPRVIGIQAFFNGEPLSLSTQRLLKYERELNIEDATLKTALCLETQNGTNIEYESIRIVHGKRKNIVLLKFAIKASEDGILTIISPIKTDVANPSYRDDITVRHIDVEELKAHEDYIYAGTRTLDGKYKIGIASSLVSKSKAKRSFLKNAGGISEILTLNVEKGKSYEFTKYITIVSSESPEVKEKAIRELQDAKELGFEALYTEHKNYWQEVWNLAKVEIEGDKEAERGLAFSLFHLIQSAPINDKISLTARGIHGFGYRGHVFWDTDIYALPFFMAVFPKKARDMLKYRYNNLDAARENARLNGYEGAQFPWESADDGYEATPPLIPLDIVGKEAVRIYTGEEEHHITADVAYAVELYYRFTKDEEFMSKYGLEIILEAARFWASRVEYESDKGYVIEKVIGPDEYHEHINNSFFTNLMAKYNLLLAVRYFEKAKKLGGTWHETVQRIGVSEEEVKTWTEIAEKIYLPRQIGGVFEEFDGYFELADYTVDPYGLGEKRLPEEVRRNLRKTRLIKQADVIAAQYLLKEQFDLETIRKNFDYYIVRTTHASSLSMPTYSIIASWLGYDDLAYDYFMKCAFIDLNNIYGNTQDGFHLATAGGVWQIFFRGFCGIDVKDDIVEIAPRLPQKWTSVKMKFFFKGALVELELKNDEVKAKVINDRRVKIRAFGKESSLGPGDEVVLRG</sequence>
<reference evidence="7 8" key="2">
    <citation type="journal article" date="2015" name="Genome Announc.">
        <title>Complete Genome Sequence of Hyperthermophilic Piezophilic Archaeon Palaeococcus pacificus DY20341T, Isolated from Deep-Sea Hydrothermal Sediments.</title>
        <authorList>
            <person name="Zeng X."/>
            <person name="Jebbar M."/>
            <person name="Shao Z."/>
        </authorList>
    </citation>
    <scope>NUCLEOTIDE SEQUENCE [LARGE SCALE GENOMIC DNA]</scope>
    <source>
        <strain evidence="7 8">DY20341</strain>
    </source>
</reference>
<dbReference type="eggNOG" id="arCOG07158">
    <property type="taxonomic scope" value="Archaea"/>
</dbReference>
<feature type="domain" description="Glycoside hydrolase family 65 N-terminal" evidence="6">
    <location>
        <begin position="8"/>
        <end position="241"/>
    </location>
</feature>
<dbReference type="InterPro" id="IPR017045">
    <property type="entry name" value="Malt_Pase/Glycosyl_Hdrlase"/>
</dbReference>
<keyword evidence="2" id="KW-0328">Glycosyltransferase</keyword>
<dbReference type="InterPro" id="IPR005194">
    <property type="entry name" value="Glyco_hydro_65_C"/>
</dbReference>
<keyword evidence="8" id="KW-1185">Reference proteome</keyword>
<feature type="domain" description="Glycoside hydrolase family 65 central catalytic" evidence="4">
    <location>
        <begin position="295"/>
        <end position="666"/>
    </location>
</feature>
<evidence type="ECO:0000259" key="5">
    <source>
        <dbReference type="Pfam" id="PF03633"/>
    </source>
</evidence>
<dbReference type="RefSeq" id="WP_048165522.1">
    <property type="nucleotide sequence ID" value="NZ_CP006019.1"/>
</dbReference>
<dbReference type="GO" id="GO:0004553">
    <property type="term" value="F:hydrolase activity, hydrolyzing O-glycosyl compounds"/>
    <property type="evidence" value="ECO:0007669"/>
    <property type="project" value="TreeGrafter"/>
</dbReference>
<keyword evidence="3" id="KW-0808">Transferase</keyword>
<evidence type="ECO:0000313" key="7">
    <source>
        <dbReference type="EMBL" id="AIF70027.1"/>
    </source>
</evidence>
<dbReference type="GO" id="GO:0030246">
    <property type="term" value="F:carbohydrate binding"/>
    <property type="evidence" value="ECO:0007669"/>
    <property type="project" value="InterPro"/>
</dbReference>
<dbReference type="InterPro" id="IPR005196">
    <property type="entry name" value="Glyco_hydro_65_N"/>
</dbReference>
<dbReference type="InterPro" id="IPR037018">
    <property type="entry name" value="GH65_N"/>
</dbReference>
<dbReference type="HOGENOM" id="CLU_006285_2_1_2"/>
<dbReference type="AlphaFoldDB" id="A0A075LVI8"/>
<gene>
    <name evidence="7" type="ORF">PAP_08195</name>
</gene>
<dbReference type="SUPFAM" id="SSF74650">
    <property type="entry name" value="Galactose mutarotase-like"/>
    <property type="match status" value="1"/>
</dbReference>
<dbReference type="EMBL" id="CP006019">
    <property type="protein sequence ID" value="AIF70027.1"/>
    <property type="molecule type" value="Genomic_DNA"/>
</dbReference>
<dbReference type="InterPro" id="IPR008928">
    <property type="entry name" value="6-hairpin_glycosidase_sf"/>
</dbReference>
<protein>
    <submittedName>
        <fullName evidence="7">Kojibiose phosphorylase</fullName>
    </submittedName>
</protein>
<dbReference type="PIRSF" id="PIRSF036289">
    <property type="entry name" value="Glycosyl_hydrolase_malt_phosph"/>
    <property type="match status" value="1"/>
</dbReference>
<evidence type="ECO:0000259" key="4">
    <source>
        <dbReference type="Pfam" id="PF03632"/>
    </source>
</evidence>
<evidence type="ECO:0000259" key="6">
    <source>
        <dbReference type="Pfam" id="PF03636"/>
    </source>
</evidence>
<dbReference type="PANTHER" id="PTHR11051:SF8">
    <property type="entry name" value="PROTEIN-GLUCOSYLGALACTOSYLHYDROXYLYSINE GLUCOSIDASE"/>
    <property type="match status" value="1"/>
</dbReference>
<name>A0A075LVI8_9EURY</name>
<organism evidence="7 8">
    <name type="scientific">Palaeococcus pacificus DY20341</name>
    <dbReference type="NCBI Taxonomy" id="1343739"/>
    <lineage>
        <taxon>Archaea</taxon>
        <taxon>Methanobacteriati</taxon>
        <taxon>Methanobacteriota</taxon>
        <taxon>Thermococci</taxon>
        <taxon>Thermococcales</taxon>
        <taxon>Thermococcaceae</taxon>
        <taxon>Palaeococcus</taxon>
    </lineage>
</organism>
<dbReference type="Pfam" id="PF03632">
    <property type="entry name" value="Glyco_hydro_65m"/>
    <property type="match status" value="1"/>
</dbReference>
<accession>A0A075LVI8</accession>
<evidence type="ECO:0000313" key="8">
    <source>
        <dbReference type="Proteomes" id="UP000027981"/>
    </source>
</evidence>
<comment type="similarity">
    <text evidence="1">Belongs to the glycosyl hydrolase 65 family.</text>
</comment>
<feature type="domain" description="Glycoside hydrolase family 65 C-terminal" evidence="5">
    <location>
        <begin position="677"/>
        <end position="734"/>
    </location>
</feature>
<dbReference type="GeneID" id="24842739"/>
<dbReference type="OrthoDB" id="31392at2157"/>
<dbReference type="STRING" id="1343739.PAP_08195"/>
<dbReference type="Pfam" id="PF03633">
    <property type="entry name" value="Glyco_hydro_65C"/>
    <property type="match status" value="1"/>
</dbReference>
<dbReference type="GO" id="GO:0016757">
    <property type="term" value="F:glycosyltransferase activity"/>
    <property type="evidence" value="ECO:0007669"/>
    <property type="project" value="UniProtKB-KW"/>
</dbReference>
<dbReference type="InterPro" id="IPR012341">
    <property type="entry name" value="6hp_glycosidase-like_sf"/>
</dbReference>
<dbReference type="InterPro" id="IPR005195">
    <property type="entry name" value="Glyco_hydro_65_M"/>
</dbReference>
<dbReference type="GO" id="GO:0005975">
    <property type="term" value="P:carbohydrate metabolic process"/>
    <property type="evidence" value="ECO:0007669"/>
    <property type="project" value="InterPro"/>
</dbReference>
<evidence type="ECO:0000256" key="1">
    <source>
        <dbReference type="ARBA" id="ARBA00006768"/>
    </source>
</evidence>
<dbReference type="PANTHER" id="PTHR11051">
    <property type="entry name" value="GLYCOSYL HYDROLASE-RELATED"/>
    <property type="match status" value="1"/>
</dbReference>
<proteinExistence type="inferred from homology"/>
<dbReference type="KEGG" id="ppac:PAP_08195"/>
<dbReference type="Proteomes" id="UP000027981">
    <property type="component" value="Chromosome"/>
</dbReference>
<reference evidence="8" key="1">
    <citation type="submission" date="2013-06" db="EMBL/GenBank/DDBJ databases">
        <title>Complete Genome Sequence of Hyperthermophilic Palaeococcus pacificus DY20341T, Isolated from a Deep-Sea Hydrothermal Sediments.</title>
        <authorList>
            <person name="Zeng X."/>
            <person name="Shao Z."/>
        </authorList>
    </citation>
    <scope>NUCLEOTIDE SEQUENCE [LARGE SCALE GENOMIC DNA]</scope>
    <source>
        <strain evidence="8">DY20341</strain>
    </source>
</reference>
<dbReference type="Gene3D" id="1.50.10.10">
    <property type="match status" value="1"/>
</dbReference>
<dbReference type="InterPro" id="IPR011013">
    <property type="entry name" value="Gal_mutarotase_sf_dom"/>
</dbReference>
<evidence type="ECO:0000256" key="3">
    <source>
        <dbReference type="ARBA" id="ARBA00022679"/>
    </source>
</evidence>
<dbReference type="Gene3D" id="2.70.98.40">
    <property type="entry name" value="Glycoside hydrolase, family 65, N-terminal domain"/>
    <property type="match status" value="1"/>
</dbReference>
<dbReference type="Gene3D" id="2.60.420.10">
    <property type="entry name" value="Maltose phosphorylase, domain 3"/>
    <property type="match status" value="1"/>
</dbReference>
<evidence type="ECO:0000256" key="2">
    <source>
        <dbReference type="ARBA" id="ARBA00022676"/>
    </source>
</evidence>
<dbReference type="Pfam" id="PF03636">
    <property type="entry name" value="Glyco_hydro_65N"/>
    <property type="match status" value="1"/>
</dbReference>
<dbReference type="SUPFAM" id="SSF48208">
    <property type="entry name" value="Six-hairpin glycosidases"/>
    <property type="match status" value="1"/>
</dbReference>